<evidence type="ECO:0000313" key="14">
    <source>
        <dbReference type="EMBL" id="KDQ15482.1"/>
    </source>
</evidence>
<evidence type="ECO:0000256" key="4">
    <source>
        <dbReference type="ARBA" id="ARBA00022927"/>
    </source>
</evidence>
<dbReference type="EMBL" id="KL198032">
    <property type="protein sequence ID" value="KDQ15482.1"/>
    <property type="molecule type" value="Genomic_DNA"/>
</dbReference>
<dbReference type="GO" id="GO:0006606">
    <property type="term" value="P:protein import into nucleus"/>
    <property type="evidence" value="ECO:0007669"/>
    <property type="project" value="TreeGrafter"/>
</dbReference>
<feature type="domain" description="Nucleoporin Nup188 N-terminal" evidence="11">
    <location>
        <begin position="44"/>
        <end position="360"/>
    </location>
</feature>
<evidence type="ECO:0000256" key="7">
    <source>
        <dbReference type="ARBA" id="ARBA00023242"/>
    </source>
</evidence>
<evidence type="ECO:0000256" key="1">
    <source>
        <dbReference type="ARBA" id="ARBA00004567"/>
    </source>
</evidence>
<evidence type="ECO:0000256" key="10">
    <source>
        <dbReference type="SAM" id="MobiDB-lite"/>
    </source>
</evidence>
<dbReference type="FunCoup" id="A0A067MUD9">
    <property type="interactions" value="64"/>
</dbReference>
<dbReference type="InterPro" id="IPR048883">
    <property type="entry name" value="Nup188_N-subdom_III"/>
</dbReference>
<keyword evidence="2" id="KW-0813">Transport</keyword>
<proteinExistence type="inferred from homology"/>
<dbReference type="Proteomes" id="UP000027195">
    <property type="component" value="Unassembled WGS sequence"/>
</dbReference>
<evidence type="ECO:0000259" key="13">
    <source>
        <dbReference type="Pfam" id="PF21093"/>
    </source>
</evidence>
<evidence type="ECO:0000256" key="2">
    <source>
        <dbReference type="ARBA" id="ARBA00022448"/>
    </source>
</evidence>
<dbReference type="Pfam" id="PF21093">
    <property type="entry name" value="Nup188_N-subdom_III"/>
    <property type="match status" value="1"/>
</dbReference>
<dbReference type="PANTHER" id="PTHR31431">
    <property type="entry name" value="NUCLEOPORIN NUP188 HOMOLOG"/>
    <property type="match status" value="1"/>
</dbReference>
<feature type="domain" description="Nucleoporin Nup188 N-terminal subdomain III" evidence="13">
    <location>
        <begin position="687"/>
        <end position="1112"/>
    </location>
</feature>
<evidence type="ECO:0000256" key="3">
    <source>
        <dbReference type="ARBA" id="ARBA00022816"/>
    </source>
</evidence>
<evidence type="ECO:0000256" key="6">
    <source>
        <dbReference type="ARBA" id="ARBA00023132"/>
    </source>
</evidence>
<feature type="domain" description="Nuclear pore protein Nup188 C-terminal" evidence="12">
    <location>
        <begin position="1458"/>
        <end position="1655"/>
    </location>
</feature>
<dbReference type="GO" id="GO:0017056">
    <property type="term" value="F:structural constituent of nuclear pore"/>
    <property type="evidence" value="ECO:0007669"/>
    <property type="project" value="InterPro"/>
</dbReference>
<keyword evidence="5" id="KW-0811">Translocation</keyword>
<dbReference type="InterPro" id="IPR044840">
    <property type="entry name" value="Nup188"/>
</dbReference>
<sequence length="2034" mass="223982">MAANQATSTSSSLVDDPSNLIEYTYDYLCSAVKGRIKENPHLIKESLNLRGSKVRKLVDPFPKPSSTSRKSVESGAVTLEDNVILRVDEEQQEAVWEISEKLQLDEVESAILLRSYFYNEGYDMRASLADKSSGRRTELVEEVTQFYFQERISLLRIFPPLFCPQVDADEELQQLATEILSMAAPSISEFVREVIAHFISLTKRELPPQALSSAHSSSQWAKQILKEQLCYLEIIFSAVWDPPCTGEVVLDFYKMMYEVSFGSNQRNADFILDEESTQLLRDIESLIILIAVEILNVDILLDVPLDLELLMAPKHGYLASPGNVEKLHELIMSTPSDPRFAPIILTWAYVLKQITVAAQGDDVPQEYVHFLGVISPKDDDDLSAVHNQSALEPAWTTFAKAALSPQMQLFRVFGGLLSSPLLSAEIAVGVGSSIADPNQVPYRAVARTLLILLTELVRVEFIEEMDALVDVWVTLYGSGPSSVVLPLCHDFWAVQAVRESTDRRALIDVARDRFPVQFRPIIRILRAMTGTGADFVACSKADDLTLKCSRDVYDTFANLQTFTLVIRTDDPTALRSLYEVRADSSGVFAYSNMRPLKLPGGSTLLARSEGRILSHGGAGAPIVVMWDHKHSGWKIALEFLTEYLKKRRIATGGRESVNTLDVTFARSASSASSVKVHQLRLEDIGMELDGDEQEVVSDVLDLFRSVISTSYDLTTELVKSLSAAEDDQLGNFKPESQPPDLVEVILLILRDALSTSSASRGTTSTRLVTSALSVLTALLPVFPGRVWTFLRGSPLLFGDERQKGSTPTLLASERVVGSYAMTLTLLDLVRALFDEGLGNMYSHPATLQHLKTDVLLRALAFVHNDIWMDHMTWKYNKLSERFEIGHKIVSLYSEILTQAPLTLPADPEKAPERSVLTDLATFVMDLFLVRATASSINPIVHIIATGPQLLHALHQAKRYIDQQFLANLITVNLHLCRLILTRKRTSGVNRICLLEQSLFMGVSTGAFSVTSRRSRINPIETVALLIKERAYMDLPLAAIRLLTALCCSVAATQPSPPSIVAHLSNAGDLAVQFVRLVQQPSEELPFREAIWSLMSIAVETQPALANLLITGKVQTSHPQKDASSEKERGKEKEKAQAGGLAPSPGAVTAAVHVLYSMDTVWSDNPSLIAHALGFLDVVWQHSLEHAAVLNPVRADDRFWDALASVVKMETNDVPSIYEVEMVVEGDDAKPGEPVAYHAYRTLAKAHAVHIFALDMASSSHDDSESKAAKPACLPSLFAMLKDVGQAQLKEAITNTCDPQLHDEVRQALATDFPLFSLDSVRTQALPVERKFGIDYLFSQERVKFFLFGYAGTDAVLSHALLGRIRWLNLDWSLTDSQIALTRSWKRLMQEIVPWTKGQADLVSGVMTAAAAVAEEIAKESRSGDLVATVHSERLSLLLAMLNITWTSPPKAADFLSLLNSVHDIISSEKFHPLDSLRGATSSHFHRSILELVYYCARNARIIVRDSKRHSAEQALAIGRTISVALNFVIEALRMVFDSARDKQDEELDEDMRLLVAVFEQCTRPEVYPSQSTWLATCQESDLIRASLELFVRTDISGLSASSTARPRRQLLYSRHILHFHIALASLPAAAERLAHEGVMTAYCSNELTPHLEAGVVDATNTDLPGEWNPAHRSWCRLLSVTTALIGVLGDSGGHFVDTEIIGFIQLYGAQLTRVLLWNVGEPVTLPLLEEMNRVVGLFHAIASSSFVQHSAHPGAAAILQAFAERALKLLQQLNYALSHPNHLSALLEGITADERSQLEKENHSTVDSSSELADPVKRPLLSSIIQKVLALVSNILLTLAIIGKAGDILASAEGIKIPGLAAQVAPSAKVSLNEPASIGTLLELGGWAIDIARHLTAKTGPNALPKALLLPSLTLLPFEQKMTLNAAQQTVEATLVYATTQLSLWLSTPGFQSSAPSPSPGRAEEGMDWDQRAGRVDDRLKREVRDLATDLQVLMARAKEVFAKTSADDENGTTLVLFEVLIGFGHAKLLQRDR</sequence>
<dbReference type="Gene3D" id="1.25.10.70">
    <property type="match status" value="1"/>
</dbReference>
<evidence type="ECO:0000256" key="8">
    <source>
        <dbReference type="ARBA" id="ARBA00038387"/>
    </source>
</evidence>
<feature type="region of interest" description="Disordered" evidence="10">
    <location>
        <begin position="1949"/>
        <end position="1974"/>
    </location>
</feature>
<dbReference type="HOGENOM" id="CLU_233373_0_0_1"/>
<dbReference type="GO" id="GO:0051028">
    <property type="term" value="P:mRNA transport"/>
    <property type="evidence" value="ECO:0007669"/>
    <property type="project" value="UniProtKB-KW"/>
</dbReference>
<evidence type="ECO:0000259" key="11">
    <source>
        <dbReference type="Pfam" id="PF10487"/>
    </source>
</evidence>
<dbReference type="Pfam" id="PF18378">
    <property type="entry name" value="Nup188_C"/>
    <property type="match status" value="1"/>
</dbReference>
<gene>
    <name evidence="14" type="ORF">BOTBODRAFT_158346</name>
</gene>
<feature type="compositionally biased region" description="Basic and acidic residues" evidence="10">
    <location>
        <begin position="1118"/>
        <end position="1135"/>
    </location>
</feature>
<accession>A0A067MUD9</accession>
<keyword evidence="6" id="KW-0906">Nuclear pore complex</keyword>
<organism evidence="14 15">
    <name type="scientific">Botryobasidium botryosum (strain FD-172 SS1)</name>
    <dbReference type="NCBI Taxonomy" id="930990"/>
    <lineage>
        <taxon>Eukaryota</taxon>
        <taxon>Fungi</taxon>
        <taxon>Dikarya</taxon>
        <taxon>Basidiomycota</taxon>
        <taxon>Agaricomycotina</taxon>
        <taxon>Agaricomycetes</taxon>
        <taxon>Cantharellales</taxon>
        <taxon>Botryobasidiaceae</taxon>
        <taxon>Botryobasidium</taxon>
    </lineage>
</organism>
<protein>
    <recommendedName>
        <fullName evidence="9">Nucleoporin NUP188</fullName>
    </recommendedName>
</protein>
<dbReference type="OrthoDB" id="102511at2759"/>
<keyword evidence="4" id="KW-0653">Protein transport</keyword>
<comment type="subcellular location">
    <subcellularLocation>
        <location evidence="1">Nucleus</location>
        <location evidence="1">Nuclear pore complex</location>
    </subcellularLocation>
</comment>
<feature type="region of interest" description="Disordered" evidence="10">
    <location>
        <begin position="1115"/>
        <end position="1142"/>
    </location>
</feature>
<dbReference type="InterPro" id="IPR018864">
    <property type="entry name" value="Nucleoporin_Nup188_N"/>
</dbReference>
<evidence type="ECO:0000256" key="9">
    <source>
        <dbReference type="ARBA" id="ARBA00040174"/>
    </source>
</evidence>
<dbReference type="GO" id="GO:0006405">
    <property type="term" value="P:RNA export from nucleus"/>
    <property type="evidence" value="ECO:0007669"/>
    <property type="project" value="TreeGrafter"/>
</dbReference>
<dbReference type="InterPro" id="IPR041634">
    <property type="entry name" value="Nup188_C"/>
</dbReference>
<evidence type="ECO:0000313" key="15">
    <source>
        <dbReference type="Proteomes" id="UP000027195"/>
    </source>
</evidence>
<dbReference type="STRING" id="930990.A0A067MUD9"/>
<comment type="similarity">
    <text evidence="8">Belongs to the Nup188 family.</text>
</comment>
<dbReference type="InParanoid" id="A0A067MUD9"/>
<keyword evidence="3" id="KW-0509">mRNA transport</keyword>
<keyword evidence="15" id="KW-1185">Reference proteome</keyword>
<evidence type="ECO:0000256" key="5">
    <source>
        <dbReference type="ARBA" id="ARBA00023010"/>
    </source>
</evidence>
<feature type="compositionally biased region" description="Basic and acidic residues" evidence="10">
    <location>
        <begin position="1962"/>
        <end position="1974"/>
    </location>
</feature>
<reference evidence="15" key="1">
    <citation type="journal article" date="2014" name="Proc. Natl. Acad. Sci. U.S.A.">
        <title>Extensive sampling of basidiomycete genomes demonstrates inadequacy of the white-rot/brown-rot paradigm for wood decay fungi.</title>
        <authorList>
            <person name="Riley R."/>
            <person name="Salamov A.A."/>
            <person name="Brown D.W."/>
            <person name="Nagy L.G."/>
            <person name="Floudas D."/>
            <person name="Held B.W."/>
            <person name="Levasseur A."/>
            <person name="Lombard V."/>
            <person name="Morin E."/>
            <person name="Otillar R."/>
            <person name="Lindquist E.A."/>
            <person name="Sun H."/>
            <person name="LaButti K.M."/>
            <person name="Schmutz J."/>
            <person name="Jabbour D."/>
            <person name="Luo H."/>
            <person name="Baker S.E."/>
            <person name="Pisabarro A.G."/>
            <person name="Walton J.D."/>
            <person name="Blanchette R.A."/>
            <person name="Henrissat B."/>
            <person name="Martin F."/>
            <person name="Cullen D."/>
            <person name="Hibbett D.S."/>
            <person name="Grigoriev I.V."/>
        </authorList>
    </citation>
    <scope>NUCLEOTIDE SEQUENCE [LARGE SCALE GENOMIC DNA]</scope>
    <source>
        <strain evidence="15">FD-172 SS1</strain>
    </source>
</reference>
<dbReference type="PANTHER" id="PTHR31431:SF1">
    <property type="entry name" value="NUCLEOPORIN NUP188"/>
    <property type="match status" value="1"/>
</dbReference>
<dbReference type="GO" id="GO:0044611">
    <property type="term" value="C:nuclear pore inner ring"/>
    <property type="evidence" value="ECO:0007669"/>
    <property type="project" value="TreeGrafter"/>
</dbReference>
<dbReference type="Pfam" id="PF10487">
    <property type="entry name" value="Nup188_N"/>
    <property type="match status" value="1"/>
</dbReference>
<name>A0A067MUD9_BOTB1</name>
<evidence type="ECO:0000259" key="12">
    <source>
        <dbReference type="Pfam" id="PF18378"/>
    </source>
</evidence>
<keyword evidence="7" id="KW-0539">Nucleus</keyword>